<evidence type="ECO:0000313" key="2">
    <source>
        <dbReference type="EMBL" id="RWQ71000.1"/>
    </source>
</evidence>
<dbReference type="CDD" id="cd21809">
    <property type="entry name" value="ABC-2_lan_permease-like"/>
    <property type="match status" value="1"/>
</dbReference>
<organism evidence="2 3">
    <name type="scientific">Bacillus cereus</name>
    <dbReference type="NCBI Taxonomy" id="1396"/>
    <lineage>
        <taxon>Bacteria</taxon>
        <taxon>Bacillati</taxon>
        <taxon>Bacillota</taxon>
        <taxon>Bacilli</taxon>
        <taxon>Bacillales</taxon>
        <taxon>Bacillaceae</taxon>
        <taxon>Bacillus</taxon>
        <taxon>Bacillus cereus group</taxon>
    </lineage>
</organism>
<dbReference type="Pfam" id="PF12730">
    <property type="entry name" value="ABC2_membrane_4"/>
    <property type="match status" value="1"/>
</dbReference>
<feature type="transmembrane region" description="Helical" evidence="1">
    <location>
        <begin position="175"/>
        <end position="197"/>
    </location>
</feature>
<feature type="transmembrane region" description="Helical" evidence="1">
    <location>
        <begin position="148"/>
        <end position="168"/>
    </location>
</feature>
<proteinExistence type="predicted"/>
<comment type="caution">
    <text evidence="2">The sequence shown here is derived from an EMBL/GenBank/DDBJ whole genome shotgun (WGS) entry which is preliminary data.</text>
</comment>
<name>A0A9X8NTL8_BACCE</name>
<evidence type="ECO:0000313" key="3">
    <source>
        <dbReference type="Proteomes" id="UP000253597"/>
    </source>
</evidence>
<feature type="transmembrane region" description="Helical" evidence="1">
    <location>
        <begin position="209"/>
        <end position="229"/>
    </location>
</feature>
<keyword evidence="1" id="KW-0812">Transmembrane</keyword>
<feature type="transmembrane region" description="Helical" evidence="1">
    <location>
        <begin position="59"/>
        <end position="82"/>
    </location>
</feature>
<dbReference type="AlphaFoldDB" id="A0A9X8NTL8"/>
<evidence type="ECO:0000256" key="1">
    <source>
        <dbReference type="SAM" id="Phobius"/>
    </source>
</evidence>
<keyword evidence="1" id="KW-1133">Transmembrane helix</keyword>
<keyword evidence="1" id="KW-0472">Membrane</keyword>
<feature type="transmembrane region" description="Helical" evidence="1">
    <location>
        <begin position="103"/>
        <end position="128"/>
    </location>
</feature>
<feature type="transmembrane region" description="Helical" evidence="1">
    <location>
        <begin position="17"/>
        <end position="39"/>
    </location>
</feature>
<reference evidence="2 3" key="1">
    <citation type="submission" date="2019-01" db="EMBL/GenBank/DDBJ databases">
        <title>Draft genome sequence of heavy metal resistant Bacillus cereus NWUAB01.</title>
        <authorList>
            <person name="Babalola O."/>
            <person name="Aremu B.R."/>
            <person name="Ayangbenro A.S."/>
        </authorList>
    </citation>
    <scope>NUCLEOTIDE SEQUENCE [LARGE SCALE GENOMIC DNA]</scope>
    <source>
        <strain evidence="2 3">NWUAB01</strain>
    </source>
</reference>
<dbReference type="Proteomes" id="UP000253597">
    <property type="component" value="Unassembled WGS sequence"/>
</dbReference>
<sequence>MYKSLLASEFLKLKRKWVWFLIMIAPIGVIVLQGINFSLRYDYLIEKYKNDLWGGLLSNVQSLSLPAIILGITIITSIIAHLEHSSTSWKHLLILPIEKRKIFIAKFILSFILLFISCSILFIGSIFLGIGLDFGYSIPWSKVIKISFFPYFSALPVLALQLWLSIVYKNQGITLIVGVFGTVLALFSESLPDWIIWKLPSLASKSDTTTLLGATVGILLILIATFDFVRRDVDK</sequence>
<protein>
    <submittedName>
        <fullName evidence="2">Permease</fullName>
    </submittedName>
</protein>
<accession>A0A9X8NTL8</accession>
<dbReference type="EMBL" id="QNGD03000014">
    <property type="protein sequence ID" value="RWQ71000.1"/>
    <property type="molecule type" value="Genomic_DNA"/>
</dbReference>
<dbReference type="RefSeq" id="WP_113304551.1">
    <property type="nucleotide sequence ID" value="NZ_QNGD03000014.1"/>
</dbReference>
<gene>
    <name evidence="2" type="ORF">DR116_0024320</name>
</gene>